<comment type="caution">
    <text evidence="1">The sequence shown here is derived from an EMBL/GenBank/DDBJ whole genome shotgun (WGS) entry which is preliminary data.</text>
</comment>
<dbReference type="OrthoDB" id="187139at2759"/>
<reference evidence="1" key="1">
    <citation type="submission" date="2017-07" db="EMBL/GenBank/DDBJ databases">
        <title>Taro Niue Genome Assembly and Annotation.</title>
        <authorList>
            <person name="Atibalentja N."/>
            <person name="Keating K."/>
            <person name="Fields C.J."/>
        </authorList>
    </citation>
    <scope>NUCLEOTIDE SEQUENCE</scope>
    <source>
        <strain evidence="1">Niue_2</strain>
        <tissue evidence="1">Leaf</tissue>
    </source>
</reference>
<protein>
    <submittedName>
        <fullName evidence="1">Uncharacterized protein</fullName>
    </submittedName>
</protein>
<dbReference type="AlphaFoldDB" id="A0A843TYU3"/>
<name>A0A843TYU3_COLES</name>
<proteinExistence type="predicted"/>
<organism evidence="1 2">
    <name type="scientific">Colocasia esculenta</name>
    <name type="common">Wild taro</name>
    <name type="synonym">Arum esculentum</name>
    <dbReference type="NCBI Taxonomy" id="4460"/>
    <lineage>
        <taxon>Eukaryota</taxon>
        <taxon>Viridiplantae</taxon>
        <taxon>Streptophyta</taxon>
        <taxon>Embryophyta</taxon>
        <taxon>Tracheophyta</taxon>
        <taxon>Spermatophyta</taxon>
        <taxon>Magnoliopsida</taxon>
        <taxon>Liliopsida</taxon>
        <taxon>Araceae</taxon>
        <taxon>Aroideae</taxon>
        <taxon>Colocasieae</taxon>
        <taxon>Colocasia</taxon>
    </lineage>
</organism>
<keyword evidence="2" id="KW-1185">Reference proteome</keyword>
<dbReference type="EMBL" id="NMUH01000289">
    <property type="protein sequence ID" value="MQL76275.1"/>
    <property type="molecule type" value="Genomic_DNA"/>
</dbReference>
<evidence type="ECO:0000313" key="2">
    <source>
        <dbReference type="Proteomes" id="UP000652761"/>
    </source>
</evidence>
<gene>
    <name evidence="1" type="ORF">Taro_008660</name>
</gene>
<accession>A0A843TYU3</accession>
<sequence>MQVACRRGPMVDPREVSRLLIGLNCGRPLERIILPEPVGTLSSSPDFDMQILTGFGYGSVLVFSTLDINSGLASKWVTSTLCWRPWVAVNMFLASIDVDVYRKPEPSSFPIFSSPLSPPFTFVPLHYFRQLTGARGKAVMRAVAADQAGNDGLEGGVRRKLLGVSARFEVL</sequence>
<evidence type="ECO:0000313" key="1">
    <source>
        <dbReference type="EMBL" id="MQL76275.1"/>
    </source>
</evidence>
<dbReference type="Proteomes" id="UP000652761">
    <property type="component" value="Unassembled WGS sequence"/>
</dbReference>